<dbReference type="Proteomes" id="UP000199515">
    <property type="component" value="Unassembled WGS sequence"/>
</dbReference>
<feature type="chain" id="PRO_5011513045" description="Secreted protein" evidence="1">
    <location>
        <begin position="27"/>
        <end position="149"/>
    </location>
</feature>
<name>A0A1H2WEW1_9PSEU</name>
<protein>
    <recommendedName>
        <fullName evidence="4">Secreted protein</fullName>
    </recommendedName>
</protein>
<keyword evidence="3" id="KW-1185">Reference proteome</keyword>
<evidence type="ECO:0000313" key="3">
    <source>
        <dbReference type="Proteomes" id="UP000199515"/>
    </source>
</evidence>
<dbReference type="PROSITE" id="PS51257">
    <property type="entry name" value="PROKAR_LIPOPROTEIN"/>
    <property type="match status" value="1"/>
</dbReference>
<dbReference type="AlphaFoldDB" id="A0A1H2WEW1"/>
<dbReference type="OrthoDB" id="4307812at2"/>
<reference evidence="2 3" key="1">
    <citation type="submission" date="2016-10" db="EMBL/GenBank/DDBJ databases">
        <authorList>
            <person name="de Groot N.N."/>
        </authorList>
    </citation>
    <scope>NUCLEOTIDE SEQUENCE [LARGE SCALE GENOMIC DNA]</scope>
    <source>
        <strain evidence="2 3">CPCC 202699</strain>
    </source>
</reference>
<gene>
    <name evidence="2" type="ORF">SAMN05421504_1011517</name>
</gene>
<dbReference type="EMBL" id="FNON01000001">
    <property type="protein sequence ID" value="SDW79182.1"/>
    <property type="molecule type" value="Genomic_DNA"/>
</dbReference>
<proteinExistence type="predicted"/>
<organism evidence="2 3">
    <name type="scientific">Amycolatopsis xylanica</name>
    <dbReference type="NCBI Taxonomy" id="589385"/>
    <lineage>
        <taxon>Bacteria</taxon>
        <taxon>Bacillati</taxon>
        <taxon>Actinomycetota</taxon>
        <taxon>Actinomycetes</taxon>
        <taxon>Pseudonocardiales</taxon>
        <taxon>Pseudonocardiaceae</taxon>
        <taxon>Amycolatopsis</taxon>
    </lineage>
</organism>
<sequence>MRLTRIAALLAASALAMLLSSTNANAAAVACGGGVSSGPIGANGCISAERGQQGPLPIRDIKAHVVLRNTSAHAARVDYEAFLNDGSGNWAKIGNGRTSVGARSTIGPIEIGSQTRVCAPHRVEIRVHVKPAGGAWSNWTSAATSQCQT</sequence>
<evidence type="ECO:0000256" key="1">
    <source>
        <dbReference type="SAM" id="SignalP"/>
    </source>
</evidence>
<evidence type="ECO:0000313" key="2">
    <source>
        <dbReference type="EMBL" id="SDW79182.1"/>
    </source>
</evidence>
<accession>A0A1H2WEW1</accession>
<feature type="signal peptide" evidence="1">
    <location>
        <begin position="1"/>
        <end position="26"/>
    </location>
</feature>
<keyword evidence="1" id="KW-0732">Signal</keyword>
<evidence type="ECO:0008006" key="4">
    <source>
        <dbReference type="Google" id="ProtNLM"/>
    </source>
</evidence>
<dbReference type="RefSeq" id="WP_091287757.1">
    <property type="nucleotide sequence ID" value="NZ_FNON01000001.1"/>
</dbReference>